<gene>
    <name evidence="1" type="ORF">ACFL27_18065</name>
</gene>
<keyword evidence="2" id="KW-1185">Reference proteome</keyword>
<evidence type="ECO:0000313" key="2">
    <source>
        <dbReference type="Proteomes" id="UP001594351"/>
    </source>
</evidence>
<name>A0ABV6Z1B1_UNCC1</name>
<dbReference type="EMBL" id="JBHPBY010000266">
    <property type="protein sequence ID" value="MFC1852103.1"/>
    <property type="molecule type" value="Genomic_DNA"/>
</dbReference>
<reference evidence="1 2" key="1">
    <citation type="submission" date="2024-09" db="EMBL/GenBank/DDBJ databases">
        <title>Laminarin stimulates single cell rates of sulfate reduction while oxygen inhibits transcriptomic activity in coastal marine sediment.</title>
        <authorList>
            <person name="Lindsay M."/>
            <person name="Orcutt B."/>
            <person name="Emerson D."/>
            <person name="Stepanauskas R."/>
            <person name="D'Angelo T."/>
        </authorList>
    </citation>
    <scope>NUCLEOTIDE SEQUENCE [LARGE SCALE GENOMIC DNA]</scope>
    <source>
        <strain evidence="1">SAG AM-311-K15</strain>
    </source>
</reference>
<dbReference type="Gene3D" id="3.40.190.10">
    <property type="entry name" value="Periplasmic binding protein-like II"/>
    <property type="match status" value="2"/>
</dbReference>
<organism evidence="1 2">
    <name type="scientific">candidate division CSSED10-310 bacterium</name>
    <dbReference type="NCBI Taxonomy" id="2855610"/>
    <lineage>
        <taxon>Bacteria</taxon>
        <taxon>Bacteria division CSSED10-310</taxon>
    </lineage>
</organism>
<sequence length="335" mass="38387">MRSIRVWFRRALVLWISFFLQAVPVYPQLAENDVHVVLFFPDHSFSDPTDAIETMSAMFDLIKAELNDSAHFTVKFFKKEFEFNKHLQTNPCHFAIVDTAWFLENHLKFGCKPLLVGMKDKSYYYQKSIYVLADSGIKSVRDLRGETIAVTAADKYSLKILSHILFQGEIDINSYFKTLILVDSMESAIYSLRFKEAAAAVLTIDHPKVKSMELTNELERILMPAKILFPPLVFFESNVSPELVQKVKKSVIHLAILEGGQNILSKFGLSRWETVPVADYQRLEAILQKDIAHLYPRHMEGILDQSLLPMELTWQPMKELELKTGGVAVPMTIID</sequence>
<dbReference type="Proteomes" id="UP001594351">
    <property type="component" value="Unassembled WGS sequence"/>
</dbReference>
<dbReference type="PANTHER" id="PTHR35841">
    <property type="entry name" value="PHOSPHONATES-BINDING PERIPLASMIC PROTEIN"/>
    <property type="match status" value="1"/>
</dbReference>
<dbReference type="SUPFAM" id="SSF53850">
    <property type="entry name" value="Periplasmic binding protein-like II"/>
    <property type="match status" value="1"/>
</dbReference>
<comment type="caution">
    <text evidence="1">The sequence shown here is derived from an EMBL/GenBank/DDBJ whole genome shotgun (WGS) entry which is preliminary data.</text>
</comment>
<dbReference type="Pfam" id="PF12974">
    <property type="entry name" value="Phosphonate-bd"/>
    <property type="match status" value="1"/>
</dbReference>
<accession>A0ABV6Z1B1</accession>
<protein>
    <submittedName>
        <fullName evidence="1">Phosphate/phosphite/phosphonate ABC transporter substrate-binding protein</fullName>
    </submittedName>
</protein>
<proteinExistence type="predicted"/>
<evidence type="ECO:0000313" key="1">
    <source>
        <dbReference type="EMBL" id="MFC1852103.1"/>
    </source>
</evidence>
<dbReference type="PANTHER" id="PTHR35841:SF1">
    <property type="entry name" value="PHOSPHONATES-BINDING PERIPLASMIC PROTEIN"/>
    <property type="match status" value="1"/>
</dbReference>